<dbReference type="GO" id="GO:0008360">
    <property type="term" value="P:regulation of cell shape"/>
    <property type="evidence" value="ECO:0007669"/>
    <property type="project" value="UniProtKB-KW"/>
</dbReference>
<dbReference type="PANTHER" id="PTHR23135">
    <property type="entry name" value="MUR LIGASE FAMILY MEMBER"/>
    <property type="match status" value="1"/>
</dbReference>
<keyword evidence="7" id="KW-0963">Cytoplasm</keyword>
<gene>
    <name evidence="7" type="primary">murE</name>
    <name evidence="12" type="ORF">H9907_00150</name>
</gene>
<dbReference type="Pfam" id="PF02875">
    <property type="entry name" value="Mur_ligase_C"/>
    <property type="match status" value="1"/>
</dbReference>
<dbReference type="Gene3D" id="3.90.190.20">
    <property type="entry name" value="Mur ligase, C-terminal domain"/>
    <property type="match status" value="1"/>
</dbReference>
<feature type="short sequence motif" description="Meso-diaminopimelate recognition motif" evidence="7">
    <location>
        <begin position="430"/>
        <end position="433"/>
    </location>
</feature>
<dbReference type="NCBIfam" id="NF001126">
    <property type="entry name" value="PRK00139.1-4"/>
    <property type="match status" value="1"/>
</dbReference>
<dbReference type="EC" id="6.3.2.13" evidence="7"/>
<dbReference type="EMBL" id="DWUR01000004">
    <property type="protein sequence ID" value="HJD48537.1"/>
    <property type="molecule type" value="Genomic_DNA"/>
</dbReference>
<comment type="caution">
    <text evidence="12">The sequence shown here is derived from an EMBL/GenBank/DDBJ whole genome shotgun (WGS) entry which is preliminary data.</text>
</comment>
<comment type="PTM">
    <text evidence="7">Carboxylation is probably crucial for Mg(2+) binding and, consequently, for the gamma-phosphate positioning of ATP.</text>
</comment>
<comment type="caution">
    <text evidence="7">Lacks conserved residue(s) required for the propagation of feature annotation.</text>
</comment>
<feature type="binding site" evidence="7">
    <location>
        <position position="194"/>
    </location>
    <ligand>
        <name>UDP-N-acetyl-alpha-D-muramoyl-L-alanyl-D-glutamate</name>
        <dbReference type="ChEBI" id="CHEBI:83900"/>
    </ligand>
</feature>
<dbReference type="GO" id="GO:0000287">
    <property type="term" value="F:magnesium ion binding"/>
    <property type="evidence" value="ECO:0007669"/>
    <property type="project" value="UniProtKB-UniRule"/>
</dbReference>
<feature type="binding site" evidence="7">
    <location>
        <position position="406"/>
    </location>
    <ligand>
        <name>meso-2,6-diaminopimelate</name>
        <dbReference type="ChEBI" id="CHEBI:57791"/>
    </ligand>
</feature>
<evidence type="ECO:0000313" key="13">
    <source>
        <dbReference type="Proteomes" id="UP000823907"/>
    </source>
</evidence>
<dbReference type="InterPro" id="IPR036565">
    <property type="entry name" value="Mur-like_cat_sf"/>
</dbReference>
<dbReference type="InterPro" id="IPR036615">
    <property type="entry name" value="Mur_ligase_C_dom_sf"/>
</dbReference>
<feature type="modified residue" description="N6-carboxylysine" evidence="7">
    <location>
        <position position="234"/>
    </location>
</feature>
<evidence type="ECO:0000256" key="7">
    <source>
        <dbReference type="HAMAP-Rule" id="MF_00208"/>
    </source>
</evidence>
<keyword evidence="5 7" id="KW-0131">Cell cycle</keyword>
<dbReference type="SUPFAM" id="SSF63418">
    <property type="entry name" value="MurE/MurF N-terminal domain"/>
    <property type="match status" value="1"/>
</dbReference>
<dbReference type="Pfam" id="PF01225">
    <property type="entry name" value="Mur_ligase"/>
    <property type="match status" value="1"/>
</dbReference>
<comment type="catalytic activity">
    <reaction evidence="7">
        <text>UDP-N-acetyl-alpha-D-muramoyl-L-alanyl-D-glutamate + meso-2,6-diaminopimelate + ATP = UDP-N-acetyl-alpha-D-muramoyl-L-alanyl-gamma-D-glutamyl-meso-2,6-diaminopimelate + ADP + phosphate + H(+)</text>
        <dbReference type="Rhea" id="RHEA:23676"/>
        <dbReference type="ChEBI" id="CHEBI:15378"/>
        <dbReference type="ChEBI" id="CHEBI:30616"/>
        <dbReference type="ChEBI" id="CHEBI:43474"/>
        <dbReference type="ChEBI" id="CHEBI:57791"/>
        <dbReference type="ChEBI" id="CHEBI:83900"/>
        <dbReference type="ChEBI" id="CHEBI:83905"/>
        <dbReference type="ChEBI" id="CHEBI:456216"/>
        <dbReference type="EC" id="6.3.2.13"/>
    </reaction>
</comment>
<dbReference type="GO" id="GO:0005737">
    <property type="term" value="C:cytoplasm"/>
    <property type="evidence" value="ECO:0007669"/>
    <property type="project" value="UniProtKB-SubCell"/>
</dbReference>
<dbReference type="InterPro" id="IPR005761">
    <property type="entry name" value="UDP-N-AcMur-Glu-dNH2Pim_ligase"/>
</dbReference>
<keyword evidence="6 7" id="KW-0961">Cell wall biogenesis/degradation</keyword>
<feature type="binding site" evidence="7">
    <location>
        <begin position="167"/>
        <end position="168"/>
    </location>
    <ligand>
        <name>UDP-N-acetyl-alpha-D-muramoyl-L-alanyl-D-glutamate</name>
        <dbReference type="ChEBI" id="CHEBI:83900"/>
    </ligand>
</feature>
<dbReference type="Pfam" id="PF08245">
    <property type="entry name" value="Mur_ligase_M"/>
    <property type="match status" value="1"/>
</dbReference>
<evidence type="ECO:0000259" key="11">
    <source>
        <dbReference type="Pfam" id="PF08245"/>
    </source>
</evidence>
<accession>A0A9D2U9Z1</accession>
<dbReference type="InterPro" id="IPR000713">
    <property type="entry name" value="Mur_ligase_N"/>
</dbReference>
<feature type="domain" description="Mur ligase N-terminal catalytic" evidence="9">
    <location>
        <begin position="43"/>
        <end position="112"/>
    </location>
</feature>
<keyword evidence="7" id="KW-0067">ATP-binding</keyword>
<comment type="pathway">
    <text evidence="7 8">Cell wall biogenesis; peptidoglycan biosynthesis.</text>
</comment>
<dbReference type="InterPro" id="IPR013221">
    <property type="entry name" value="Mur_ligase_cen"/>
</dbReference>
<keyword evidence="3 7" id="KW-0133">Cell shape</keyword>
<reference evidence="12" key="2">
    <citation type="submission" date="2021-04" db="EMBL/GenBank/DDBJ databases">
        <authorList>
            <person name="Gilroy R."/>
        </authorList>
    </citation>
    <scope>NUCLEOTIDE SEQUENCE</scope>
    <source>
        <strain evidence="12">5925</strain>
    </source>
</reference>
<dbReference type="NCBIfam" id="TIGR01085">
    <property type="entry name" value="murE"/>
    <property type="match status" value="1"/>
</dbReference>
<dbReference type="Proteomes" id="UP000823907">
    <property type="component" value="Unassembled WGS sequence"/>
</dbReference>
<evidence type="ECO:0000256" key="2">
    <source>
        <dbReference type="ARBA" id="ARBA00022618"/>
    </source>
</evidence>
<comment type="function">
    <text evidence="7">Catalyzes the addition of meso-diaminopimelic acid to the nucleotide precursor UDP-N-acetylmuramoyl-L-alanyl-D-glutamate (UMAG) in the biosynthesis of bacterial cell-wall peptidoglycan.</text>
</comment>
<evidence type="ECO:0000256" key="5">
    <source>
        <dbReference type="ARBA" id="ARBA00023306"/>
    </source>
</evidence>
<feature type="binding site" evidence="7">
    <location>
        <begin position="430"/>
        <end position="433"/>
    </location>
    <ligand>
        <name>meso-2,6-diaminopimelate</name>
        <dbReference type="ChEBI" id="CHEBI:57791"/>
    </ligand>
</feature>
<keyword evidence="7" id="KW-0460">Magnesium</keyword>
<proteinExistence type="inferred from homology"/>
<keyword evidence="4 7" id="KW-0573">Peptidoglycan synthesis</keyword>
<reference evidence="12" key="1">
    <citation type="journal article" date="2021" name="PeerJ">
        <title>Extensive microbial diversity within the chicken gut microbiome revealed by metagenomics and culture.</title>
        <authorList>
            <person name="Gilroy R."/>
            <person name="Ravi A."/>
            <person name="Getino M."/>
            <person name="Pursley I."/>
            <person name="Horton D.L."/>
            <person name="Alikhan N.F."/>
            <person name="Baker D."/>
            <person name="Gharbi K."/>
            <person name="Hall N."/>
            <person name="Watson M."/>
            <person name="Adriaenssens E.M."/>
            <person name="Foster-Nyarko E."/>
            <person name="Jarju S."/>
            <person name="Secka A."/>
            <person name="Antonio M."/>
            <person name="Oren A."/>
            <person name="Chaudhuri R.R."/>
            <person name="La Ragione R."/>
            <person name="Hildebrand F."/>
            <person name="Pallen M.J."/>
        </authorList>
    </citation>
    <scope>NUCLEOTIDE SEQUENCE</scope>
    <source>
        <strain evidence="12">5925</strain>
    </source>
</reference>
<feature type="domain" description="Mur ligase central" evidence="11">
    <location>
        <begin position="124"/>
        <end position="332"/>
    </location>
</feature>
<dbReference type="SUPFAM" id="SSF53244">
    <property type="entry name" value="MurD-like peptide ligases, peptide-binding domain"/>
    <property type="match status" value="1"/>
</dbReference>
<dbReference type="Gene3D" id="3.40.1190.10">
    <property type="entry name" value="Mur-like, catalytic domain"/>
    <property type="match status" value="1"/>
</dbReference>
<evidence type="ECO:0000256" key="8">
    <source>
        <dbReference type="RuleBase" id="RU004135"/>
    </source>
</evidence>
<evidence type="ECO:0000259" key="9">
    <source>
        <dbReference type="Pfam" id="PF01225"/>
    </source>
</evidence>
<dbReference type="GO" id="GO:0009252">
    <property type="term" value="P:peptidoglycan biosynthetic process"/>
    <property type="evidence" value="ECO:0007669"/>
    <property type="project" value="UniProtKB-UniRule"/>
</dbReference>
<dbReference type="GO" id="GO:0008765">
    <property type="term" value="F:UDP-N-acetylmuramoylalanyl-D-glutamate-2,6-diaminopimelate ligase activity"/>
    <property type="evidence" value="ECO:0007669"/>
    <property type="project" value="UniProtKB-UniRule"/>
</dbReference>
<evidence type="ECO:0000313" key="12">
    <source>
        <dbReference type="EMBL" id="HJD48537.1"/>
    </source>
</evidence>
<dbReference type="NCBIfam" id="NF001124">
    <property type="entry name" value="PRK00139.1-2"/>
    <property type="match status" value="1"/>
</dbReference>
<organism evidence="12 13">
    <name type="scientific">Candidatus Corynebacterium intestinavium</name>
    <dbReference type="NCBI Taxonomy" id="2838531"/>
    <lineage>
        <taxon>Bacteria</taxon>
        <taxon>Bacillati</taxon>
        <taxon>Actinomycetota</taxon>
        <taxon>Actinomycetes</taxon>
        <taxon>Mycobacteriales</taxon>
        <taxon>Corynebacteriaceae</taxon>
        <taxon>Corynebacterium</taxon>
    </lineage>
</organism>
<feature type="binding site" evidence="7">
    <location>
        <position position="202"/>
    </location>
    <ligand>
        <name>UDP-N-acetyl-alpha-D-muramoyl-L-alanyl-D-glutamate</name>
        <dbReference type="ChEBI" id="CHEBI:83900"/>
    </ligand>
</feature>
<dbReference type="InterPro" id="IPR004101">
    <property type="entry name" value="Mur_ligase_C"/>
</dbReference>
<comment type="subcellular location">
    <subcellularLocation>
        <location evidence="7 8">Cytoplasm</location>
    </subcellularLocation>
</comment>
<dbReference type="InterPro" id="IPR035911">
    <property type="entry name" value="MurE/MurF_N"/>
</dbReference>
<dbReference type="GO" id="GO:0005524">
    <property type="term" value="F:ATP binding"/>
    <property type="evidence" value="ECO:0007669"/>
    <property type="project" value="UniProtKB-UniRule"/>
</dbReference>
<evidence type="ECO:0000256" key="1">
    <source>
        <dbReference type="ARBA" id="ARBA00005898"/>
    </source>
</evidence>
<dbReference type="HAMAP" id="MF_00208">
    <property type="entry name" value="MurE"/>
    <property type="match status" value="1"/>
</dbReference>
<name>A0A9D2U9Z1_9CORY</name>
<keyword evidence="7 12" id="KW-0436">Ligase</keyword>
<dbReference type="SUPFAM" id="SSF53623">
    <property type="entry name" value="MurD-like peptide ligases, catalytic domain"/>
    <property type="match status" value="1"/>
</dbReference>
<feature type="domain" description="Mur ligase C-terminal" evidence="10">
    <location>
        <begin position="354"/>
        <end position="493"/>
    </location>
</feature>
<dbReference type="GO" id="GO:0071555">
    <property type="term" value="P:cell wall organization"/>
    <property type="evidence" value="ECO:0007669"/>
    <property type="project" value="UniProtKB-KW"/>
</dbReference>
<dbReference type="AlphaFoldDB" id="A0A9D2U9Z1"/>
<dbReference type="Gene3D" id="3.40.1390.10">
    <property type="entry name" value="MurE/MurF, N-terminal domain"/>
    <property type="match status" value="1"/>
</dbReference>
<feature type="binding site" evidence="7">
    <location>
        <position position="41"/>
    </location>
    <ligand>
        <name>UDP-N-acetyl-alpha-D-muramoyl-L-alanyl-D-glutamate</name>
        <dbReference type="ChEBI" id="CHEBI:83900"/>
    </ligand>
</feature>
<feature type="binding site" evidence="7">
    <location>
        <position position="495"/>
    </location>
    <ligand>
        <name>meso-2,6-diaminopimelate</name>
        <dbReference type="ChEBI" id="CHEBI:57791"/>
    </ligand>
</feature>
<evidence type="ECO:0000259" key="10">
    <source>
        <dbReference type="Pfam" id="PF02875"/>
    </source>
</evidence>
<evidence type="ECO:0000256" key="3">
    <source>
        <dbReference type="ARBA" id="ARBA00022960"/>
    </source>
</evidence>
<dbReference type="PANTHER" id="PTHR23135:SF4">
    <property type="entry name" value="UDP-N-ACETYLMURAMOYL-L-ALANYL-D-GLUTAMATE--2,6-DIAMINOPIMELATE LIGASE MURE HOMOLOG, CHLOROPLASTIC"/>
    <property type="match status" value="1"/>
</dbReference>
<protein>
    <recommendedName>
        <fullName evidence="7">UDP-N-acetylmuramoyl-L-alanyl-D-glutamate--2,6-diaminopimelate ligase</fullName>
        <ecNumber evidence="7">6.3.2.13</ecNumber>
    </recommendedName>
    <alternativeName>
        <fullName evidence="7">Meso-A2pm-adding enzyme</fullName>
    </alternativeName>
    <alternativeName>
        <fullName evidence="7">Meso-diaminopimelate-adding enzyme</fullName>
    </alternativeName>
    <alternativeName>
        <fullName evidence="7">UDP-MurNAc-L-Ala-D-Glu:meso-diaminopimelate ligase</fullName>
    </alternativeName>
    <alternativeName>
        <fullName evidence="7">UDP-MurNAc-tripeptide synthetase</fullName>
    </alternativeName>
    <alternativeName>
        <fullName evidence="7">UDP-N-acetylmuramyl-tripeptide synthetase</fullName>
    </alternativeName>
</protein>
<keyword evidence="7" id="KW-0547">Nucleotide-binding</keyword>
<sequence>MATHQATDNSDRKISGVTLRELATLTGGTVADTHQDVTVDSAAIGSADVKPGGLFCAVPGSRVHGAIFAADSGAAAVLTDAEGAQTLADADLPLLVVDDVRRWMGPVAAAVYGHPSRDLRIIGITGTSGKTTTTYLIERALMAKHSVGIIGTTGTRINGEQIPTKLTTPEAPTMQALLAQMRDRGVTHVVMEVSSHALALGRVTGIDFDVAGFTNLSQDHLDFHPTMEDYFETKAQLFLQAQAEGAELPAAVVCVDDDWGQRLAGMIADSGHQALTVGTTKQSGADWQVTDVHVTPAGRQEITVAAEGEEFSYDIGLVGSFNVANSLLAISCVTHLGEDPQTAAAAIADVQVPGRMQAVDAGQPFLAVVDYAHKPGAVAAVVRTLSDYLPSPTGRIGIVLGAGGNRDHDKRPMMGEEAAKVADAVFVTDDNPRDEEPAPIRSMILDGVRKAAEAREANGEKVFYDDVPGRADAIRAAVAWARPGDAIVVAGKGHETGQEIRGEIHPFSDLEELAAALEQRAGVDQQANTKIRD</sequence>
<comment type="cofactor">
    <cofactor evidence="7">
        <name>Mg(2+)</name>
        <dbReference type="ChEBI" id="CHEBI:18420"/>
    </cofactor>
</comment>
<feature type="binding site" evidence="7">
    <location>
        <begin position="126"/>
        <end position="132"/>
    </location>
    <ligand>
        <name>ATP</name>
        <dbReference type="ChEBI" id="CHEBI:30616"/>
    </ligand>
</feature>
<evidence type="ECO:0000256" key="6">
    <source>
        <dbReference type="ARBA" id="ARBA00023316"/>
    </source>
</evidence>
<feature type="binding site" evidence="7">
    <location>
        <position position="491"/>
    </location>
    <ligand>
        <name>meso-2,6-diaminopimelate</name>
        <dbReference type="ChEBI" id="CHEBI:57791"/>
    </ligand>
</feature>
<dbReference type="GO" id="GO:0051301">
    <property type="term" value="P:cell division"/>
    <property type="evidence" value="ECO:0007669"/>
    <property type="project" value="UniProtKB-KW"/>
</dbReference>
<comment type="similarity">
    <text evidence="1 7">Belongs to the MurCDEF family. MurE subfamily.</text>
</comment>
<evidence type="ECO:0000256" key="4">
    <source>
        <dbReference type="ARBA" id="ARBA00022984"/>
    </source>
</evidence>
<keyword evidence="2 7" id="KW-0132">Cell division</keyword>